<protein>
    <recommendedName>
        <fullName evidence="2 15">ATP-dependent DNA helicase RecG</fullName>
        <ecNumber evidence="13 15">5.6.2.4</ecNumber>
    </recommendedName>
</protein>
<dbReference type="PROSITE" id="PS51194">
    <property type="entry name" value="HELICASE_CTER"/>
    <property type="match status" value="1"/>
</dbReference>
<feature type="domain" description="Helicase C-terminal" evidence="17">
    <location>
        <begin position="469"/>
        <end position="625"/>
    </location>
</feature>
<evidence type="ECO:0000256" key="11">
    <source>
        <dbReference type="ARBA" id="ARBA00023235"/>
    </source>
</evidence>
<evidence type="ECO:0000256" key="6">
    <source>
        <dbReference type="ARBA" id="ARBA00022806"/>
    </source>
</evidence>
<comment type="catalytic activity">
    <reaction evidence="14 15">
        <text>ATP + H2O = ADP + phosphate + H(+)</text>
        <dbReference type="Rhea" id="RHEA:13065"/>
        <dbReference type="ChEBI" id="CHEBI:15377"/>
        <dbReference type="ChEBI" id="CHEBI:15378"/>
        <dbReference type="ChEBI" id="CHEBI:30616"/>
        <dbReference type="ChEBI" id="CHEBI:43474"/>
        <dbReference type="ChEBI" id="CHEBI:456216"/>
        <dbReference type="EC" id="5.6.2.4"/>
    </reaction>
</comment>
<gene>
    <name evidence="18" type="primary">recG</name>
    <name evidence="18" type="ORF">Lsai_3146</name>
</gene>
<dbReference type="SMART" id="SM00487">
    <property type="entry name" value="DEXDc"/>
    <property type="match status" value="1"/>
</dbReference>
<dbReference type="InterPro" id="IPR033454">
    <property type="entry name" value="RecG_wedge"/>
</dbReference>
<dbReference type="InterPro" id="IPR047112">
    <property type="entry name" value="RecG/Mfd"/>
</dbReference>
<keyword evidence="7 15" id="KW-0067">ATP-binding</keyword>
<dbReference type="GO" id="GO:0003677">
    <property type="term" value="F:DNA binding"/>
    <property type="evidence" value="ECO:0007669"/>
    <property type="project" value="UniProtKB-KW"/>
</dbReference>
<name>A0A0W0YCG7_9GAMM</name>
<evidence type="ECO:0000256" key="9">
    <source>
        <dbReference type="ARBA" id="ARBA00023172"/>
    </source>
</evidence>
<evidence type="ECO:0000256" key="12">
    <source>
        <dbReference type="ARBA" id="ARBA00034617"/>
    </source>
</evidence>
<keyword evidence="5 15" id="KW-0378">Hydrolase</keyword>
<dbReference type="NCBIfam" id="TIGR00643">
    <property type="entry name" value="recG"/>
    <property type="match status" value="1"/>
</dbReference>
<dbReference type="InterPro" id="IPR045562">
    <property type="entry name" value="RecG_dom3_C"/>
</dbReference>
<dbReference type="CDD" id="cd04488">
    <property type="entry name" value="RecG_wedge_OBF"/>
    <property type="match status" value="1"/>
</dbReference>
<dbReference type="Gene3D" id="2.40.50.140">
    <property type="entry name" value="Nucleic acid-binding proteins"/>
    <property type="match status" value="1"/>
</dbReference>
<dbReference type="NCBIfam" id="NF008163">
    <property type="entry name" value="PRK10917.1-1"/>
    <property type="match status" value="1"/>
</dbReference>
<organism evidence="18 19">
    <name type="scientific">Legionella sainthelensi</name>
    <dbReference type="NCBI Taxonomy" id="28087"/>
    <lineage>
        <taxon>Bacteria</taxon>
        <taxon>Pseudomonadati</taxon>
        <taxon>Pseudomonadota</taxon>
        <taxon>Gammaproteobacteria</taxon>
        <taxon>Legionellales</taxon>
        <taxon>Legionellaceae</taxon>
        <taxon>Legionella</taxon>
    </lineage>
</organism>
<dbReference type="InterPro" id="IPR014001">
    <property type="entry name" value="Helicase_ATP-bd"/>
</dbReference>
<evidence type="ECO:0000256" key="3">
    <source>
        <dbReference type="ARBA" id="ARBA00022741"/>
    </source>
</evidence>
<comment type="caution">
    <text evidence="18">The sequence shown here is derived from an EMBL/GenBank/DDBJ whole genome shotgun (WGS) entry which is preliminary data.</text>
</comment>
<dbReference type="AlphaFoldDB" id="A0A0W0YCG7"/>
<comment type="catalytic activity">
    <reaction evidence="12 15">
        <text>Couples ATP hydrolysis with the unwinding of duplex DNA by translocating in the 3'-5' direction.</text>
        <dbReference type="EC" id="5.6.2.4"/>
    </reaction>
</comment>
<evidence type="ECO:0000256" key="14">
    <source>
        <dbReference type="ARBA" id="ARBA00048988"/>
    </source>
</evidence>
<dbReference type="PANTHER" id="PTHR47964:SF1">
    <property type="entry name" value="ATP-DEPENDENT DNA HELICASE HOMOLOG RECG, CHLOROPLASTIC"/>
    <property type="match status" value="1"/>
</dbReference>
<dbReference type="Proteomes" id="UP000054621">
    <property type="component" value="Unassembled WGS sequence"/>
</dbReference>
<dbReference type="Pfam" id="PF17191">
    <property type="entry name" value="RecG_wedge"/>
    <property type="match status" value="1"/>
</dbReference>
<dbReference type="SMART" id="SM00490">
    <property type="entry name" value="HELICc"/>
    <property type="match status" value="2"/>
</dbReference>
<dbReference type="InterPro" id="IPR027417">
    <property type="entry name" value="P-loop_NTPase"/>
</dbReference>
<keyword evidence="3 15" id="KW-0547">Nucleotide-binding</keyword>
<reference evidence="18 19" key="1">
    <citation type="submission" date="2015-11" db="EMBL/GenBank/DDBJ databases">
        <title>Genomic analysis of 38 Legionella species identifies large and diverse effector repertoires.</title>
        <authorList>
            <person name="Burstein D."/>
            <person name="Amaro F."/>
            <person name="Zusman T."/>
            <person name="Lifshitz Z."/>
            <person name="Cohen O."/>
            <person name="Gilbert J.A."/>
            <person name="Pupko T."/>
            <person name="Shuman H.A."/>
            <person name="Segal G."/>
        </authorList>
    </citation>
    <scope>NUCLEOTIDE SEQUENCE [LARGE SCALE GENOMIC DNA]</scope>
    <source>
        <strain evidence="18 19">Mt.St.Helens-4</strain>
    </source>
</reference>
<dbReference type="NCBIfam" id="NF008168">
    <property type="entry name" value="PRK10917.2-2"/>
    <property type="match status" value="1"/>
</dbReference>
<evidence type="ECO:0000259" key="17">
    <source>
        <dbReference type="PROSITE" id="PS51194"/>
    </source>
</evidence>
<evidence type="ECO:0000256" key="2">
    <source>
        <dbReference type="ARBA" id="ARBA00017846"/>
    </source>
</evidence>
<keyword evidence="8" id="KW-0238">DNA-binding</keyword>
<keyword evidence="11" id="KW-0413">Isomerase</keyword>
<evidence type="ECO:0000256" key="4">
    <source>
        <dbReference type="ARBA" id="ARBA00022763"/>
    </source>
</evidence>
<evidence type="ECO:0000256" key="1">
    <source>
        <dbReference type="ARBA" id="ARBA00007504"/>
    </source>
</evidence>
<evidence type="ECO:0000313" key="18">
    <source>
        <dbReference type="EMBL" id="KTD54324.1"/>
    </source>
</evidence>
<dbReference type="SUPFAM" id="SSF52540">
    <property type="entry name" value="P-loop containing nucleoside triphosphate hydrolases"/>
    <property type="match status" value="2"/>
</dbReference>
<dbReference type="PATRIC" id="fig|28087.4.peg.3376"/>
<keyword evidence="9 15" id="KW-0233">DNA recombination</keyword>
<keyword evidence="4 15" id="KW-0227">DNA damage</keyword>
<dbReference type="Pfam" id="PF00270">
    <property type="entry name" value="DEAD"/>
    <property type="match status" value="1"/>
</dbReference>
<dbReference type="PROSITE" id="PS51192">
    <property type="entry name" value="HELICASE_ATP_BIND_1"/>
    <property type="match status" value="1"/>
</dbReference>
<sequence>MLSNSCESLTGIGPTLAEKLAKCGIHTVRDLLFHLPYRYQDRTRITPIQDVQPNTWCVIAGEVSKTEIKPGKRALLHCYVQDKTGVIRLQFFHFNKNQIKNLNNSVMIHAFGEVREFNNTWIMTHPEYQLLEDETQCRVHETLTPIYPSTQGLSQTRLRQLVLVALKSCEPELQQLEWMSDAELQANNFYHLGEAIKLLHNPPPDISLHALETGEHPALKRLAFDELLAQRLSMQFARASRSTLHATPLARDNHLNNRFLNALPFTLTQAQQRVAEEINLDLMQTKPMLRLVQGDVGAGKTIIAALAALQAIANGQQVAFMAPTDLLSEQHASNFIRWLEPLGIKILRLTGKMKASERRHALSALADNSCQLIIGTHALFQEAVHFSHLGLVIIDEQHRFGVEQRLLLQQKGQHEQRVPHQLLMTATPIPRTLSMSYLAHLDVSVIDELPPGRIPITTAVLNQNKRETVIERLLVALSSGRQIYWVCTLIEESEKLQCMAATETAHTLQEQLPTARIGLIHGRMKPLEKEATMAAFKNGEINLLVATTVIEVGVDVPNASLMIIENAERLGLSQLHQLRGRVGRGSTQSHCLLLYQSPLSQQSTERLKIMRATNDGFIIAEKDLELRGAGEVLGTKQTGYRQFKIADIQRDHSLLPLLPSQAQKLIRHTPEIARDITQRWLGNFEQFLQG</sequence>
<evidence type="ECO:0000313" key="19">
    <source>
        <dbReference type="Proteomes" id="UP000054621"/>
    </source>
</evidence>
<dbReference type="InterPro" id="IPR012340">
    <property type="entry name" value="NA-bd_OB-fold"/>
</dbReference>
<evidence type="ECO:0000256" key="7">
    <source>
        <dbReference type="ARBA" id="ARBA00022840"/>
    </source>
</evidence>
<dbReference type="SUPFAM" id="SSF50249">
    <property type="entry name" value="Nucleic acid-binding proteins"/>
    <property type="match status" value="1"/>
</dbReference>
<dbReference type="GO" id="GO:0016887">
    <property type="term" value="F:ATP hydrolysis activity"/>
    <property type="evidence" value="ECO:0007669"/>
    <property type="project" value="RHEA"/>
</dbReference>
<evidence type="ECO:0000256" key="8">
    <source>
        <dbReference type="ARBA" id="ARBA00023125"/>
    </source>
</evidence>
<evidence type="ECO:0000256" key="13">
    <source>
        <dbReference type="ARBA" id="ARBA00034808"/>
    </source>
</evidence>
<dbReference type="Gene3D" id="3.40.50.300">
    <property type="entry name" value="P-loop containing nucleotide triphosphate hydrolases"/>
    <property type="match status" value="2"/>
</dbReference>
<dbReference type="InterPro" id="IPR004609">
    <property type="entry name" value="ATP-dep_DNA_helicase_RecG"/>
</dbReference>
<dbReference type="RefSeq" id="WP_027271624.1">
    <property type="nucleotide sequence ID" value="NZ_CAAAJE010000020.1"/>
</dbReference>
<dbReference type="STRING" id="28087.Lsai_3146"/>
<dbReference type="GO" id="GO:0006281">
    <property type="term" value="P:DNA repair"/>
    <property type="evidence" value="ECO:0007669"/>
    <property type="project" value="UniProtKB-UniRule"/>
</dbReference>
<keyword evidence="6 15" id="KW-0347">Helicase</keyword>
<dbReference type="GO" id="GO:0005524">
    <property type="term" value="F:ATP binding"/>
    <property type="evidence" value="ECO:0007669"/>
    <property type="project" value="UniProtKB-KW"/>
</dbReference>
<dbReference type="OrthoDB" id="9804325at2"/>
<dbReference type="GO" id="GO:0043138">
    <property type="term" value="F:3'-5' DNA helicase activity"/>
    <property type="evidence" value="ECO:0007669"/>
    <property type="project" value="UniProtKB-EC"/>
</dbReference>
<evidence type="ECO:0000259" key="16">
    <source>
        <dbReference type="PROSITE" id="PS51192"/>
    </source>
</evidence>
<dbReference type="GO" id="GO:0006310">
    <property type="term" value="P:DNA recombination"/>
    <property type="evidence" value="ECO:0007669"/>
    <property type="project" value="UniProtKB-UniRule"/>
</dbReference>
<dbReference type="NCBIfam" id="NF008165">
    <property type="entry name" value="PRK10917.1-3"/>
    <property type="match status" value="1"/>
</dbReference>
<keyword evidence="10 15" id="KW-0234">DNA repair</keyword>
<dbReference type="EMBL" id="LNYV01000037">
    <property type="protein sequence ID" value="KTD54324.1"/>
    <property type="molecule type" value="Genomic_DNA"/>
</dbReference>
<dbReference type="FunFam" id="3.40.50.300:FF:000391">
    <property type="entry name" value="ATP-dependent DNA helicase RecG"/>
    <property type="match status" value="1"/>
</dbReference>
<dbReference type="InterPro" id="IPR011545">
    <property type="entry name" value="DEAD/DEAH_box_helicase_dom"/>
</dbReference>
<evidence type="ECO:0000256" key="5">
    <source>
        <dbReference type="ARBA" id="ARBA00022801"/>
    </source>
</evidence>
<dbReference type="Pfam" id="PF19833">
    <property type="entry name" value="RecG_dom3_C"/>
    <property type="match status" value="1"/>
</dbReference>
<comment type="similarity">
    <text evidence="1 15">Belongs to the helicase family. RecG subfamily.</text>
</comment>
<dbReference type="CDD" id="cd17992">
    <property type="entry name" value="DEXHc_RecG"/>
    <property type="match status" value="1"/>
</dbReference>
<dbReference type="PANTHER" id="PTHR47964">
    <property type="entry name" value="ATP-DEPENDENT DNA HELICASE HOMOLOG RECG, CHLOROPLASTIC"/>
    <property type="match status" value="1"/>
</dbReference>
<dbReference type="InterPro" id="IPR001650">
    <property type="entry name" value="Helicase_C-like"/>
</dbReference>
<dbReference type="Gene3D" id="1.10.150.20">
    <property type="entry name" value="5' to 3' exonuclease, C-terminal subdomain"/>
    <property type="match status" value="1"/>
</dbReference>
<dbReference type="EC" id="5.6.2.4" evidence="13 15"/>
<evidence type="ECO:0000256" key="10">
    <source>
        <dbReference type="ARBA" id="ARBA00023204"/>
    </source>
</evidence>
<proteinExistence type="inferred from homology"/>
<dbReference type="Pfam" id="PF00271">
    <property type="entry name" value="Helicase_C"/>
    <property type="match status" value="1"/>
</dbReference>
<feature type="domain" description="Helicase ATP-binding" evidence="16">
    <location>
        <begin position="281"/>
        <end position="446"/>
    </location>
</feature>
<comment type="function">
    <text evidence="15">Plays a critical role in recombination and DNA repair. Helps process Holliday junction intermediates to mature products by catalyzing branch migration. Has replication fork regression activity, unwinds stalled or blocked replication forks to make a HJ that can be resolved. Has a DNA unwinding activity characteristic of a DNA helicase with 3'-5' polarity.</text>
</comment>
<evidence type="ECO:0000256" key="15">
    <source>
        <dbReference type="RuleBase" id="RU363016"/>
    </source>
</evidence>
<dbReference type="eggNOG" id="COG1200">
    <property type="taxonomic scope" value="Bacteria"/>
</dbReference>
<accession>A0A0W0YCG7</accession>